<evidence type="ECO:0000259" key="1">
    <source>
        <dbReference type="Pfam" id="PF13579"/>
    </source>
</evidence>
<keyword evidence="3" id="KW-1185">Reference proteome</keyword>
<dbReference type="Pfam" id="PF13692">
    <property type="entry name" value="Glyco_trans_1_4"/>
    <property type="match status" value="1"/>
</dbReference>
<accession>A0ABT2CW29</accession>
<dbReference type="PANTHER" id="PTHR12526">
    <property type="entry name" value="GLYCOSYLTRANSFERASE"/>
    <property type="match status" value="1"/>
</dbReference>
<reference evidence="2 3" key="1">
    <citation type="submission" date="2022-08" db="EMBL/GenBank/DDBJ databases">
        <title>Reclassification of Massilia species as members of the genera Telluria, Duganella, Pseudoduganella, Mokoshia gen. nov. and Zemynaea gen. nov. using orthogonal and non-orthogonal genome-based approaches.</title>
        <authorList>
            <person name="Bowman J.P."/>
        </authorList>
    </citation>
    <scope>NUCLEOTIDE SEQUENCE [LARGE SCALE GENOMIC DNA]</scope>
    <source>
        <strain evidence="2 3">JCM 31606</strain>
    </source>
</reference>
<dbReference type="PANTHER" id="PTHR12526:SF609">
    <property type="entry name" value="LIPOPOLYSACCHARIDE BIOSYNTHESIS PROTEIN"/>
    <property type="match status" value="1"/>
</dbReference>
<protein>
    <submittedName>
        <fullName evidence="2">Glycosyltransferase family 4 protein</fullName>
    </submittedName>
</protein>
<dbReference type="Gene3D" id="3.40.50.2000">
    <property type="entry name" value="Glycogen Phosphorylase B"/>
    <property type="match status" value="2"/>
</dbReference>
<dbReference type="EMBL" id="JANUGU010000002">
    <property type="protein sequence ID" value="MCS0658149.1"/>
    <property type="molecule type" value="Genomic_DNA"/>
</dbReference>
<proteinExistence type="predicted"/>
<dbReference type="Proteomes" id="UP001204621">
    <property type="component" value="Unassembled WGS sequence"/>
</dbReference>
<dbReference type="RefSeq" id="WP_258811337.1">
    <property type="nucleotide sequence ID" value="NZ_JANUGU010000002.1"/>
</dbReference>
<dbReference type="Pfam" id="PF13579">
    <property type="entry name" value="Glyco_trans_4_4"/>
    <property type="match status" value="1"/>
</dbReference>
<evidence type="ECO:0000313" key="2">
    <source>
        <dbReference type="EMBL" id="MCS0658149.1"/>
    </source>
</evidence>
<dbReference type="SUPFAM" id="SSF53756">
    <property type="entry name" value="UDP-Glycosyltransferase/glycogen phosphorylase"/>
    <property type="match status" value="1"/>
</dbReference>
<dbReference type="CDD" id="cd03794">
    <property type="entry name" value="GT4_WbuB-like"/>
    <property type="match status" value="1"/>
</dbReference>
<feature type="domain" description="Glycosyltransferase subfamily 4-like N-terminal" evidence="1">
    <location>
        <begin position="18"/>
        <end position="194"/>
    </location>
</feature>
<gene>
    <name evidence="2" type="ORF">NX778_08740</name>
</gene>
<comment type="caution">
    <text evidence="2">The sequence shown here is derived from an EMBL/GenBank/DDBJ whole genome shotgun (WGS) entry which is preliminary data.</text>
</comment>
<name>A0ABT2CW29_9BURK</name>
<organism evidence="2 3">
    <name type="scientific">Massilia terrae</name>
    <dbReference type="NCBI Taxonomy" id="1811224"/>
    <lineage>
        <taxon>Bacteria</taxon>
        <taxon>Pseudomonadati</taxon>
        <taxon>Pseudomonadota</taxon>
        <taxon>Betaproteobacteria</taxon>
        <taxon>Burkholderiales</taxon>
        <taxon>Oxalobacteraceae</taxon>
        <taxon>Telluria group</taxon>
        <taxon>Massilia</taxon>
    </lineage>
</organism>
<evidence type="ECO:0000313" key="3">
    <source>
        <dbReference type="Proteomes" id="UP001204621"/>
    </source>
</evidence>
<dbReference type="InterPro" id="IPR028098">
    <property type="entry name" value="Glyco_trans_4-like_N"/>
</dbReference>
<sequence length="428" mass="47483">MRIALIADVFPPLRSSGAVQLRDLSRQFVQQGHEVTVMVASPELEKPWQLDHLNGMRVLRLRTPKTKDVSYIRRTFGEFMMPFAMLRNLRRSPLADATFDGVVWYSPTIFLGPVAKALKQKSDCPSYLIIRDIFPEWAVDMGLMGRGLPYRFFKRVANHQYSVADVIGVQTPGNLAYFSHGSGSRARLEVLHNWLADTPDTGCSVSARNSPLSGRKLFVYAGNMGIAQGMDILLDLAKRLSHRNDVGFLFVGRGSDARRLRDEAKKLALDNVLFFDEIDPDEIPGLYAQCHVGLVALDPRHKTHNIPGKFLSYMQSSLPVLASINAGNDLIELIQQTRVGRVCTDNSAVTLAALAEELLATLDQDGQIGRRCKALAEQMFSPEAAVRKITLALEYERQGIFDSNTGWTGAGSVSIEAEEATPQYSSEL</sequence>